<dbReference type="InterPro" id="IPR000914">
    <property type="entry name" value="SBP_5_dom"/>
</dbReference>
<name>A0A0S7B5Z0_9CHLR</name>
<feature type="domain" description="Solute-binding protein family 5" evidence="6">
    <location>
        <begin position="68"/>
        <end position="301"/>
    </location>
</feature>
<dbReference type="PANTHER" id="PTHR30290:SF9">
    <property type="entry name" value="OLIGOPEPTIDE-BINDING PROTEIN APPA"/>
    <property type="match status" value="1"/>
</dbReference>
<feature type="chain" id="PRO_5006632823" evidence="5">
    <location>
        <begin position="27"/>
        <end position="856"/>
    </location>
</feature>
<comment type="similarity">
    <text evidence="1">Belongs to the bacterial solute-binding protein 5 family.</text>
</comment>
<dbReference type="GO" id="GO:1904680">
    <property type="term" value="F:peptide transmembrane transporter activity"/>
    <property type="evidence" value="ECO:0007669"/>
    <property type="project" value="TreeGrafter"/>
</dbReference>
<dbReference type="EMBL" id="DF967972">
    <property type="protein sequence ID" value="GAP12286.1"/>
    <property type="molecule type" value="Genomic_DNA"/>
</dbReference>
<dbReference type="InterPro" id="IPR039424">
    <property type="entry name" value="SBP_5"/>
</dbReference>
<dbReference type="PANTHER" id="PTHR30290">
    <property type="entry name" value="PERIPLASMIC BINDING COMPONENT OF ABC TRANSPORTER"/>
    <property type="match status" value="1"/>
</dbReference>
<dbReference type="Pfam" id="PF00496">
    <property type="entry name" value="SBP_bac_5"/>
    <property type="match status" value="1"/>
</dbReference>
<evidence type="ECO:0000256" key="4">
    <source>
        <dbReference type="SAM" id="MobiDB-lite"/>
    </source>
</evidence>
<dbReference type="Gene3D" id="3.40.190.10">
    <property type="entry name" value="Periplasmic binding protein-like II"/>
    <property type="match status" value="1"/>
</dbReference>
<sequence>MKKSKLLLVVSILLLASMVLSACAQATPATEAPTTTEPTTAPVATEAPTAEPTAAPTVAPTTRHGGWLDEIDFSVVTAESAVTQLKAGAIDIYAAGLSSADLPAIKEAGLSYSTNNGLYYDLLFNPAGPEFNDGRLNPFSDRKIREAMNWAVDRDYLNQEIFAGGALPKWFAITTQFPDYADLADVARELEAKYAYNMDKAKEVITAEMEGLGATMGDDGKWQYKGSPVTLIFIIRNDSDGTRIPMGDYVSTQLETLGFTVDRQYKKGSEASPIWIGSEPKDGQWHIYTAAWSATVLDRDQSNIFQEMYLNSSQQGLPAFLENVSDPEFKTLGDRLYASDFKTKQERHDMMAKALELSLQDSLQVFLIDGKNFTPYNNDVVATADLAAGIESGKIFPFTLRFKDKEGGTMKWATQDMFAEPWNPVAGGNWTFDKAAITAISGADVMYDPFTGLVWPMRLEKADVVAKEGLPISKTYDWVTLSFEPEIKVPGDVWVDWDAKAQTFITADTKFPDGQTANTKVTMTYPADMFKTVKWHDGQNLSVSDFVMSMIMSFDRAKQDSAIYDEQSVPIYDVFMSAFKGMKIVSVDPLVVDYYSDLYSLDAELCIPALWPNYANNVEESNWDFIAVANLAEANGELAYSADKAIAAKIEQTSDIGGPSLEILAKYLDKAIADKYVPYAPTLSQYMTADEAVARYEALKAWYGEHGHFKIGTGPYYLDKAYLTEKSLVLKNFADYPDLADRWSNYAEPKIADVTLDGPGQVKTGEAATFDVFVTFKDQPYPQSEISSVKFLLYNAKNEIVTVEAATAVADGQYQIVLPAEITSKLEAGSNKLEVAVVPLVVSQPTFTSIEFVTAP</sequence>
<evidence type="ECO:0000256" key="1">
    <source>
        <dbReference type="ARBA" id="ARBA00005695"/>
    </source>
</evidence>
<feature type="signal peptide" evidence="5">
    <location>
        <begin position="1"/>
        <end position="26"/>
    </location>
</feature>
<keyword evidence="3 5" id="KW-0732">Signal</keyword>
<dbReference type="STRING" id="360412.LARV_00018"/>
<dbReference type="SUPFAM" id="SSF53850">
    <property type="entry name" value="Periplasmic binding protein-like II"/>
    <property type="match status" value="1"/>
</dbReference>
<keyword evidence="2" id="KW-0813">Transport</keyword>
<evidence type="ECO:0000313" key="7">
    <source>
        <dbReference type="EMBL" id="GAP12286.1"/>
    </source>
</evidence>
<protein>
    <submittedName>
        <fullName evidence="7">Bacterial extracellular solute-binding proteins, family 5 Middle</fullName>
    </submittedName>
</protein>
<keyword evidence="8" id="KW-1185">Reference proteome</keyword>
<feature type="region of interest" description="Disordered" evidence="4">
    <location>
        <begin position="28"/>
        <end position="63"/>
    </location>
</feature>
<evidence type="ECO:0000256" key="2">
    <source>
        <dbReference type="ARBA" id="ARBA00022448"/>
    </source>
</evidence>
<dbReference type="PROSITE" id="PS51257">
    <property type="entry name" value="PROKAR_LIPOPROTEIN"/>
    <property type="match status" value="1"/>
</dbReference>
<dbReference type="GO" id="GO:0015833">
    <property type="term" value="P:peptide transport"/>
    <property type="evidence" value="ECO:0007669"/>
    <property type="project" value="TreeGrafter"/>
</dbReference>
<proteinExistence type="inferred from homology"/>
<evidence type="ECO:0000313" key="8">
    <source>
        <dbReference type="Proteomes" id="UP000055060"/>
    </source>
</evidence>
<dbReference type="RefSeq" id="WP_172797741.1">
    <property type="nucleotide sequence ID" value="NZ_DF967972.1"/>
</dbReference>
<evidence type="ECO:0000259" key="6">
    <source>
        <dbReference type="Pfam" id="PF00496"/>
    </source>
</evidence>
<dbReference type="AlphaFoldDB" id="A0A0S7B5Z0"/>
<dbReference type="Gene3D" id="3.10.105.10">
    <property type="entry name" value="Dipeptide-binding Protein, Domain 3"/>
    <property type="match status" value="1"/>
</dbReference>
<feature type="compositionally biased region" description="Low complexity" evidence="4">
    <location>
        <begin position="28"/>
        <end position="62"/>
    </location>
</feature>
<reference evidence="7" key="1">
    <citation type="submission" date="2015-07" db="EMBL/GenBank/DDBJ databases">
        <title>Draft Genome Sequences of Anaerolinea thermolimosa IMO-1, Bellilinea caldifistulae GOMI-1, Leptolinea tardivitalis YMTK-2, Levilinea saccharolytica KIBI-1,Longilinea arvoryzae KOME-1, Previously Described as Members of the Anaerolineaceae (Chloroflexi).</title>
        <authorList>
            <person name="Sekiguchi Y."/>
            <person name="Ohashi A."/>
            <person name="Matsuura N."/>
            <person name="Tourlousse M.D."/>
        </authorList>
    </citation>
    <scope>NUCLEOTIDE SEQUENCE [LARGE SCALE GENOMIC DNA]</scope>
    <source>
        <strain evidence="7">KOME-1</strain>
    </source>
</reference>
<accession>A0A0S7B5Z0</accession>
<dbReference type="Proteomes" id="UP000055060">
    <property type="component" value="Unassembled WGS sequence"/>
</dbReference>
<evidence type="ECO:0000256" key="5">
    <source>
        <dbReference type="SAM" id="SignalP"/>
    </source>
</evidence>
<evidence type="ECO:0000256" key="3">
    <source>
        <dbReference type="ARBA" id="ARBA00022729"/>
    </source>
</evidence>
<gene>
    <name evidence="7" type="ORF">LARV_00018</name>
</gene>
<organism evidence="7">
    <name type="scientific">Longilinea arvoryzae</name>
    <dbReference type="NCBI Taxonomy" id="360412"/>
    <lineage>
        <taxon>Bacteria</taxon>
        <taxon>Bacillati</taxon>
        <taxon>Chloroflexota</taxon>
        <taxon>Anaerolineae</taxon>
        <taxon>Anaerolineales</taxon>
        <taxon>Anaerolineaceae</taxon>
        <taxon>Longilinea</taxon>
    </lineage>
</organism>